<evidence type="ECO:0000259" key="1">
    <source>
        <dbReference type="Pfam" id="PF00079"/>
    </source>
</evidence>
<dbReference type="InterPro" id="IPR023796">
    <property type="entry name" value="Serpin_dom"/>
</dbReference>
<dbReference type="InterPro" id="IPR036186">
    <property type="entry name" value="Serpin_sf"/>
</dbReference>
<gene>
    <name evidence="2" type="ORF">BDFB_010123</name>
</gene>
<feature type="domain" description="Serpin" evidence="1">
    <location>
        <begin position="1"/>
        <end position="63"/>
    </location>
</feature>
<dbReference type="EMBL" id="QDEB01049192">
    <property type="protein sequence ID" value="RZC37809.1"/>
    <property type="molecule type" value="Genomic_DNA"/>
</dbReference>
<dbReference type="Gene3D" id="2.30.39.10">
    <property type="entry name" value="Alpha-1-antitrypsin, domain 1"/>
    <property type="match status" value="1"/>
</dbReference>
<dbReference type="AlphaFoldDB" id="A0A482VZG6"/>
<comment type="caution">
    <text evidence="2">The sequence shown here is derived from an EMBL/GenBank/DDBJ whole genome shotgun (WGS) entry which is preliminary data.</text>
</comment>
<accession>A0A482VZG6</accession>
<keyword evidence="3" id="KW-1185">Reference proteome</keyword>
<name>A0A482VZG6_ASBVE</name>
<dbReference type="Proteomes" id="UP000292052">
    <property type="component" value="Unassembled WGS sequence"/>
</dbReference>
<feature type="non-terminal residue" evidence="2">
    <location>
        <position position="86"/>
    </location>
</feature>
<reference evidence="2 3" key="1">
    <citation type="submission" date="2017-03" db="EMBL/GenBank/DDBJ databases">
        <title>Genome of the blue death feigning beetle - Asbolus verrucosus.</title>
        <authorList>
            <person name="Rider S.D."/>
        </authorList>
    </citation>
    <scope>NUCLEOTIDE SEQUENCE [LARGE SCALE GENOMIC DNA]</scope>
    <source>
        <strain evidence="2">Butters</strain>
        <tissue evidence="2">Head and leg muscle</tissue>
    </source>
</reference>
<proteinExistence type="predicted"/>
<dbReference type="SUPFAM" id="SSF56574">
    <property type="entry name" value="Serpins"/>
    <property type="match status" value="1"/>
</dbReference>
<organism evidence="2 3">
    <name type="scientific">Asbolus verrucosus</name>
    <name type="common">Desert ironclad beetle</name>
    <dbReference type="NCBI Taxonomy" id="1661398"/>
    <lineage>
        <taxon>Eukaryota</taxon>
        <taxon>Metazoa</taxon>
        <taxon>Ecdysozoa</taxon>
        <taxon>Arthropoda</taxon>
        <taxon>Hexapoda</taxon>
        <taxon>Insecta</taxon>
        <taxon>Pterygota</taxon>
        <taxon>Neoptera</taxon>
        <taxon>Endopterygota</taxon>
        <taxon>Coleoptera</taxon>
        <taxon>Polyphaga</taxon>
        <taxon>Cucujiformia</taxon>
        <taxon>Tenebrionidae</taxon>
        <taxon>Pimeliinae</taxon>
        <taxon>Asbolus</taxon>
    </lineage>
</organism>
<evidence type="ECO:0000313" key="2">
    <source>
        <dbReference type="EMBL" id="RZC37809.1"/>
    </source>
</evidence>
<dbReference type="Pfam" id="PF00079">
    <property type="entry name" value="Serpin"/>
    <property type="match status" value="1"/>
</dbReference>
<protein>
    <submittedName>
        <fullName evidence="2">Serpin domain containing protein</fullName>
    </submittedName>
</protein>
<sequence>MPFVGGDVSMVFVLPNEKDGLASLENQMEKVFAPQNPRREFLFVALPKFKIETTIQLVNILKNENEKLSVRPRPIYVELLEKKVIL</sequence>
<evidence type="ECO:0000313" key="3">
    <source>
        <dbReference type="Proteomes" id="UP000292052"/>
    </source>
</evidence>
<dbReference type="OrthoDB" id="6768138at2759"/>
<dbReference type="InterPro" id="IPR042185">
    <property type="entry name" value="Serpin_sf_2"/>
</dbReference>